<dbReference type="Proteomes" id="UP000317178">
    <property type="component" value="Chromosome"/>
</dbReference>
<feature type="transmembrane region" description="Helical" evidence="1">
    <location>
        <begin position="213"/>
        <end position="237"/>
    </location>
</feature>
<dbReference type="RefSeq" id="WP_144999242.1">
    <property type="nucleotide sequence ID" value="NZ_CP036281.1"/>
</dbReference>
<sequence length="520" mass="59932">MSRWFTDSRSLLAASLLFCAVFFYFSQLPLWHTDLWAHLSFGRMIWETGELPVREPFLLTPDDRYVVDTAWLSQLILYGIEADYGVGGLQLSFGLVVASMVGFFFLTGYRLSQSVLISILGAGLMLWLEWEQFQIIRPQLAGAFLFVLLVCRYQFPFRPTLLLWIPPVMLISANLHGSFVMGVGLSGAYVLAQLIDSIRQSRSLTHWISQPEILFSGLLLLVTFVVPLVNPYGAYLYETVRTFSKDPNLYDLIEWKPLTLQMRQGKAALFACLLLLVLWRRNRASISTFNGLLLLVLGIAMLLNSRMIVWWAPVAAIEATRQLQGNFGSLMTRFKSHESVGLNRLYLAVSALIILVGISLTVSQRSFQRVTIALKNDHITHSLTKAVSFKTPLELTSFLNQRLQERLEHDEKPFRMFHTMEWGDFFIWASDADQPVFVYSHVHLTPRKVWTDYRLMMQLRSGWLKRLDDYQIDLVVLDKPRRAMMINRLRDSDNWRAIYEGRTGIIFERVEPLRDSNLAQ</sequence>
<dbReference type="EMBL" id="CP036281">
    <property type="protein sequence ID" value="QDU82772.1"/>
    <property type="molecule type" value="Genomic_DNA"/>
</dbReference>
<feature type="transmembrane region" description="Helical" evidence="1">
    <location>
        <begin position="169"/>
        <end position="192"/>
    </location>
</feature>
<feature type="transmembrane region" description="Helical" evidence="1">
    <location>
        <begin position="12"/>
        <end position="31"/>
    </location>
</feature>
<feature type="transmembrane region" description="Helical" evidence="1">
    <location>
        <begin position="345"/>
        <end position="362"/>
    </location>
</feature>
<keyword evidence="3" id="KW-1185">Reference proteome</keyword>
<feature type="transmembrane region" description="Helical" evidence="1">
    <location>
        <begin position="291"/>
        <end position="312"/>
    </location>
</feature>
<feature type="transmembrane region" description="Helical" evidence="1">
    <location>
        <begin position="257"/>
        <end position="279"/>
    </location>
</feature>
<organism evidence="2 3">
    <name type="scientific">Polystyrenella longa</name>
    <dbReference type="NCBI Taxonomy" id="2528007"/>
    <lineage>
        <taxon>Bacteria</taxon>
        <taxon>Pseudomonadati</taxon>
        <taxon>Planctomycetota</taxon>
        <taxon>Planctomycetia</taxon>
        <taxon>Planctomycetales</taxon>
        <taxon>Planctomycetaceae</taxon>
        <taxon>Polystyrenella</taxon>
    </lineage>
</organism>
<evidence type="ECO:0008006" key="4">
    <source>
        <dbReference type="Google" id="ProtNLM"/>
    </source>
</evidence>
<feature type="transmembrane region" description="Helical" evidence="1">
    <location>
        <begin position="111"/>
        <end position="128"/>
    </location>
</feature>
<evidence type="ECO:0000256" key="1">
    <source>
        <dbReference type="SAM" id="Phobius"/>
    </source>
</evidence>
<gene>
    <name evidence="2" type="ORF">Pla110_45340</name>
</gene>
<dbReference type="OrthoDB" id="9786218at2"/>
<proteinExistence type="predicted"/>
<evidence type="ECO:0000313" key="3">
    <source>
        <dbReference type="Proteomes" id="UP000317178"/>
    </source>
</evidence>
<name>A0A518CU67_9PLAN</name>
<dbReference type="AlphaFoldDB" id="A0A518CU67"/>
<keyword evidence="1" id="KW-1133">Transmembrane helix</keyword>
<accession>A0A518CU67</accession>
<dbReference type="KEGG" id="plon:Pla110_45340"/>
<feature type="transmembrane region" description="Helical" evidence="1">
    <location>
        <begin position="84"/>
        <end position="105"/>
    </location>
</feature>
<keyword evidence="1" id="KW-0472">Membrane</keyword>
<evidence type="ECO:0000313" key="2">
    <source>
        <dbReference type="EMBL" id="QDU82772.1"/>
    </source>
</evidence>
<keyword evidence="1" id="KW-0812">Transmembrane</keyword>
<reference evidence="2 3" key="1">
    <citation type="submission" date="2019-02" db="EMBL/GenBank/DDBJ databases">
        <title>Deep-cultivation of Planctomycetes and their phenomic and genomic characterization uncovers novel biology.</title>
        <authorList>
            <person name="Wiegand S."/>
            <person name="Jogler M."/>
            <person name="Boedeker C."/>
            <person name="Pinto D."/>
            <person name="Vollmers J."/>
            <person name="Rivas-Marin E."/>
            <person name="Kohn T."/>
            <person name="Peeters S.H."/>
            <person name="Heuer A."/>
            <person name="Rast P."/>
            <person name="Oberbeckmann S."/>
            <person name="Bunk B."/>
            <person name="Jeske O."/>
            <person name="Meyerdierks A."/>
            <person name="Storesund J.E."/>
            <person name="Kallscheuer N."/>
            <person name="Luecker S."/>
            <person name="Lage O.M."/>
            <person name="Pohl T."/>
            <person name="Merkel B.J."/>
            <person name="Hornburger P."/>
            <person name="Mueller R.-W."/>
            <person name="Bruemmer F."/>
            <person name="Labrenz M."/>
            <person name="Spormann A.M."/>
            <person name="Op den Camp H."/>
            <person name="Overmann J."/>
            <person name="Amann R."/>
            <person name="Jetten M.S.M."/>
            <person name="Mascher T."/>
            <person name="Medema M.H."/>
            <person name="Devos D.P."/>
            <person name="Kaster A.-K."/>
            <person name="Ovreas L."/>
            <person name="Rohde M."/>
            <person name="Galperin M.Y."/>
            <person name="Jogler C."/>
        </authorList>
    </citation>
    <scope>NUCLEOTIDE SEQUENCE [LARGE SCALE GENOMIC DNA]</scope>
    <source>
        <strain evidence="2 3">Pla110</strain>
    </source>
</reference>
<protein>
    <recommendedName>
        <fullName evidence="4">Glycosyltransferase RgtA/B/C/D-like domain-containing protein</fullName>
    </recommendedName>
</protein>